<dbReference type="AlphaFoldDB" id="A0A5J5F1A8"/>
<proteinExistence type="predicted"/>
<evidence type="ECO:0000313" key="3">
    <source>
        <dbReference type="Proteomes" id="UP000326924"/>
    </source>
</evidence>
<dbReference type="InParanoid" id="A0A5J5F1A8"/>
<dbReference type="OrthoDB" id="5331891at2759"/>
<accession>A0A5J5F1A8</accession>
<keyword evidence="3" id="KW-1185">Reference proteome</keyword>
<feature type="region of interest" description="Disordered" evidence="1">
    <location>
        <begin position="9"/>
        <end position="29"/>
    </location>
</feature>
<dbReference type="Proteomes" id="UP000326924">
    <property type="component" value="Unassembled WGS sequence"/>
</dbReference>
<dbReference type="EMBL" id="VXIS01000058">
    <property type="protein sequence ID" value="KAA8909401.1"/>
    <property type="molecule type" value="Genomic_DNA"/>
</dbReference>
<dbReference type="PANTHER" id="PTHR35186:SF4">
    <property type="entry name" value="PRION-INHIBITION AND PROPAGATION HELO DOMAIN-CONTAINING PROTEIN"/>
    <property type="match status" value="1"/>
</dbReference>
<evidence type="ECO:0000256" key="1">
    <source>
        <dbReference type="SAM" id="MobiDB-lite"/>
    </source>
</evidence>
<sequence>MICQINRKISGTSRSGIDPRQEKQSPSTLQKNNLNSRTIQETKNASNQLHGILCNFPMLQCNCHSLHLRLDFNTQASSPTEGKQFSFLMTSTTHKDACTDSEDSVVHLVFARNDGKAPNANIPCIGISEPCATLCKELLPLSNPYERFFPAPNSGSDSGFVLRRKVDTTADSITSLANMLSNLIPGDCYQIALNLTHSVLLHYSSPWLRDWTLDTIRFVKNHGSLKPTWTPHLTVSFSGATNQHQFGCQNREVYSLGLILLQVGRKRPLDSIKDSPQALQTAVDELCGMVGLRYRKVVWNCLYKWNDNRIDLMDEEHIRCFWADICELQSLVSEFVYGVS</sequence>
<protein>
    <submittedName>
        <fullName evidence="2">Uncharacterized protein</fullName>
    </submittedName>
</protein>
<evidence type="ECO:0000313" key="2">
    <source>
        <dbReference type="EMBL" id="KAA8909401.1"/>
    </source>
</evidence>
<reference evidence="2 3" key="1">
    <citation type="submission" date="2019-09" db="EMBL/GenBank/DDBJ databases">
        <title>Draft genome of the ectomycorrhizal ascomycete Sphaerosporella brunnea.</title>
        <authorList>
            <consortium name="DOE Joint Genome Institute"/>
            <person name="Benucci G.M."/>
            <person name="Marozzi G."/>
            <person name="Antonielli L."/>
            <person name="Sanchez S."/>
            <person name="Marco P."/>
            <person name="Wang X."/>
            <person name="Falini L.B."/>
            <person name="Barry K."/>
            <person name="Haridas S."/>
            <person name="Lipzen A."/>
            <person name="Labutti K."/>
            <person name="Grigoriev I.V."/>
            <person name="Murat C."/>
            <person name="Martin F."/>
            <person name="Albertini E."/>
            <person name="Donnini D."/>
            <person name="Bonito G."/>
        </authorList>
    </citation>
    <scope>NUCLEOTIDE SEQUENCE [LARGE SCALE GENOMIC DNA]</scope>
    <source>
        <strain evidence="2 3">Sb_GMNB300</strain>
    </source>
</reference>
<gene>
    <name evidence="2" type="ORF">FN846DRAFT_889011</name>
</gene>
<dbReference type="PANTHER" id="PTHR35186">
    <property type="entry name" value="ANK_REP_REGION DOMAIN-CONTAINING PROTEIN"/>
    <property type="match status" value="1"/>
</dbReference>
<comment type="caution">
    <text evidence="2">The sequence shown here is derived from an EMBL/GenBank/DDBJ whole genome shotgun (WGS) entry which is preliminary data.</text>
</comment>
<organism evidence="2 3">
    <name type="scientific">Sphaerosporella brunnea</name>
    <dbReference type="NCBI Taxonomy" id="1250544"/>
    <lineage>
        <taxon>Eukaryota</taxon>
        <taxon>Fungi</taxon>
        <taxon>Dikarya</taxon>
        <taxon>Ascomycota</taxon>
        <taxon>Pezizomycotina</taxon>
        <taxon>Pezizomycetes</taxon>
        <taxon>Pezizales</taxon>
        <taxon>Pyronemataceae</taxon>
        <taxon>Sphaerosporella</taxon>
    </lineage>
</organism>
<name>A0A5J5F1A8_9PEZI</name>